<evidence type="ECO:0000256" key="4">
    <source>
        <dbReference type="RuleBase" id="RU362118"/>
    </source>
</evidence>
<keyword evidence="2 3" id="KW-0663">Pyridoxal phosphate</keyword>
<feature type="modified residue" description="N6-(pyridoxal phosphate)lysine" evidence="3">
    <location>
        <position position="222"/>
    </location>
</feature>
<protein>
    <submittedName>
        <fullName evidence="6">Aminotransferase class I/II-fold pyridoxal phosphate-dependent enzyme</fullName>
    </submittedName>
</protein>
<name>A0A538SC36_UNCEI</name>
<dbReference type="InterPro" id="IPR015422">
    <property type="entry name" value="PyrdxlP-dep_Trfase_small"/>
</dbReference>
<sequence>MPRGVFTGEGGFLPSRDATGPSTRSVHAGRVRDRESGHVATPIHLSSTFFSRNTRELIEYLEGRRSANFYSRYSNPTVEAAEEKIAELEGGERALCFGSGMAAISTLLLSQLRHGDGIVATRELYGGTFEFIERMLPRWGISVTFVDPGDLRGLEAAVGPMTRLIYTETPTNPRLTVVDLRAVAEIARRKQVPCAVDNTFASPINQRPIGFGFDFVLHSATKYLGGHCDLIGGVVVGPRDRMKEVWQHRKLLGGILDPHAAYLLERGMKTLALRMERHNENGLAIARHLAEHPRVRRVFYPGLPGHPGHEIAKRQMSGFGGVVSFEVDAGKEETTRAVEALELMYLAPSLGGVETLVSQPTNTSHYFVSPEERAAQGISDSLVRIALGIEDPADLIRDLDRALETVPSEERARR</sequence>
<organism evidence="6 7">
    <name type="scientific">Eiseniibacteriota bacterium</name>
    <dbReference type="NCBI Taxonomy" id="2212470"/>
    <lineage>
        <taxon>Bacteria</taxon>
        <taxon>Candidatus Eiseniibacteriota</taxon>
    </lineage>
</organism>
<dbReference type="Pfam" id="PF01053">
    <property type="entry name" value="Cys_Met_Meta_PP"/>
    <property type="match status" value="1"/>
</dbReference>
<dbReference type="Proteomes" id="UP000316292">
    <property type="component" value="Unassembled WGS sequence"/>
</dbReference>
<dbReference type="SUPFAM" id="SSF53383">
    <property type="entry name" value="PLP-dependent transferases"/>
    <property type="match status" value="1"/>
</dbReference>
<dbReference type="InterPro" id="IPR000277">
    <property type="entry name" value="Cys/Met-Metab_PyrdxlP-dep_enz"/>
</dbReference>
<dbReference type="PIRSF" id="PIRSF001434">
    <property type="entry name" value="CGS"/>
    <property type="match status" value="1"/>
</dbReference>
<gene>
    <name evidence="6" type="ORF">E6K71_06275</name>
</gene>
<dbReference type="EMBL" id="VBOR01000063">
    <property type="protein sequence ID" value="TMQ48934.1"/>
    <property type="molecule type" value="Genomic_DNA"/>
</dbReference>
<dbReference type="FunFam" id="3.40.640.10:FF:000046">
    <property type="entry name" value="Cystathionine gamma-lyase"/>
    <property type="match status" value="1"/>
</dbReference>
<dbReference type="PANTHER" id="PTHR43379:SF1">
    <property type="entry name" value="CYSTATHIONINE GAMMA-SYNTHASE 1, CHLOROPLASTIC-RELATED"/>
    <property type="match status" value="1"/>
</dbReference>
<feature type="region of interest" description="Disordered" evidence="5">
    <location>
        <begin position="1"/>
        <end position="33"/>
    </location>
</feature>
<reference evidence="6 7" key="1">
    <citation type="journal article" date="2019" name="Nat. Microbiol.">
        <title>Mediterranean grassland soil C-N compound turnover is dependent on rainfall and depth, and is mediated by genomically divergent microorganisms.</title>
        <authorList>
            <person name="Diamond S."/>
            <person name="Andeer P.F."/>
            <person name="Li Z."/>
            <person name="Crits-Christoph A."/>
            <person name="Burstein D."/>
            <person name="Anantharaman K."/>
            <person name="Lane K.R."/>
            <person name="Thomas B.C."/>
            <person name="Pan C."/>
            <person name="Northen T.R."/>
            <person name="Banfield J.F."/>
        </authorList>
    </citation>
    <scope>NUCLEOTIDE SEQUENCE [LARGE SCALE GENOMIC DNA]</scope>
    <source>
        <strain evidence="6">WS_1</strain>
    </source>
</reference>
<evidence type="ECO:0000313" key="7">
    <source>
        <dbReference type="Proteomes" id="UP000316292"/>
    </source>
</evidence>
<dbReference type="InterPro" id="IPR015424">
    <property type="entry name" value="PyrdxlP-dep_Trfase"/>
</dbReference>
<dbReference type="GO" id="GO:0030170">
    <property type="term" value="F:pyridoxal phosphate binding"/>
    <property type="evidence" value="ECO:0007669"/>
    <property type="project" value="InterPro"/>
</dbReference>
<dbReference type="CDD" id="cd00614">
    <property type="entry name" value="CGS_like"/>
    <property type="match status" value="1"/>
</dbReference>
<evidence type="ECO:0000256" key="3">
    <source>
        <dbReference type="PIRSR" id="PIRSR001434-2"/>
    </source>
</evidence>
<dbReference type="InterPro" id="IPR044639">
    <property type="entry name" value="CGS1/2"/>
</dbReference>
<dbReference type="InterPro" id="IPR015421">
    <property type="entry name" value="PyrdxlP-dep_Trfase_major"/>
</dbReference>
<dbReference type="Gene3D" id="3.40.640.10">
    <property type="entry name" value="Type I PLP-dependent aspartate aminotransferase-like (Major domain)"/>
    <property type="match status" value="1"/>
</dbReference>
<comment type="cofactor">
    <cofactor evidence="1 4">
        <name>pyridoxal 5'-phosphate</name>
        <dbReference type="ChEBI" id="CHEBI:597326"/>
    </cofactor>
</comment>
<evidence type="ECO:0000256" key="2">
    <source>
        <dbReference type="ARBA" id="ARBA00022898"/>
    </source>
</evidence>
<evidence type="ECO:0000256" key="1">
    <source>
        <dbReference type="ARBA" id="ARBA00001933"/>
    </source>
</evidence>
<dbReference type="PANTHER" id="PTHR43379">
    <property type="entry name" value="CYSTATHIONINE GAMMA-SYNTHASE"/>
    <property type="match status" value="1"/>
</dbReference>
<comment type="similarity">
    <text evidence="4">Belongs to the trans-sulfuration enzymes family.</text>
</comment>
<evidence type="ECO:0000313" key="6">
    <source>
        <dbReference type="EMBL" id="TMQ48934.1"/>
    </source>
</evidence>
<keyword evidence="6" id="KW-0808">Transferase</keyword>
<accession>A0A538SC36</accession>
<dbReference type="GO" id="GO:0008483">
    <property type="term" value="F:transaminase activity"/>
    <property type="evidence" value="ECO:0007669"/>
    <property type="project" value="UniProtKB-KW"/>
</dbReference>
<dbReference type="Gene3D" id="3.90.1150.10">
    <property type="entry name" value="Aspartate Aminotransferase, domain 1"/>
    <property type="match status" value="1"/>
</dbReference>
<keyword evidence="6" id="KW-0032">Aminotransferase</keyword>
<comment type="caution">
    <text evidence="6">The sequence shown here is derived from an EMBL/GenBank/DDBJ whole genome shotgun (WGS) entry which is preliminary data.</text>
</comment>
<dbReference type="GO" id="GO:0003962">
    <property type="term" value="F:cystathionine gamma-synthase activity"/>
    <property type="evidence" value="ECO:0007669"/>
    <property type="project" value="InterPro"/>
</dbReference>
<proteinExistence type="inferred from homology"/>
<dbReference type="GO" id="GO:0009086">
    <property type="term" value="P:methionine biosynthetic process"/>
    <property type="evidence" value="ECO:0007669"/>
    <property type="project" value="InterPro"/>
</dbReference>
<dbReference type="AlphaFoldDB" id="A0A538SC36"/>
<dbReference type="GO" id="GO:0019346">
    <property type="term" value="P:transsulfuration"/>
    <property type="evidence" value="ECO:0007669"/>
    <property type="project" value="InterPro"/>
</dbReference>
<dbReference type="FunFam" id="3.90.1150.10:FF:000033">
    <property type="entry name" value="Cystathionine gamma-synthase"/>
    <property type="match status" value="1"/>
</dbReference>
<evidence type="ECO:0000256" key="5">
    <source>
        <dbReference type="SAM" id="MobiDB-lite"/>
    </source>
</evidence>